<dbReference type="PROSITE" id="PS50977">
    <property type="entry name" value="HTH_TETR_2"/>
    <property type="match status" value="1"/>
</dbReference>
<proteinExistence type="predicted"/>
<dbReference type="PANTHER" id="PTHR30055">
    <property type="entry name" value="HTH-TYPE TRANSCRIPTIONAL REGULATOR RUTR"/>
    <property type="match status" value="1"/>
</dbReference>
<dbReference type="EMBL" id="JBHSMG010000001">
    <property type="protein sequence ID" value="MFC5500708.1"/>
    <property type="molecule type" value="Genomic_DNA"/>
</dbReference>
<evidence type="ECO:0000259" key="3">
    <source>
        <dbReference type="PROSITE" id="PS50977"/>
    </source>
</evidence>
<evidence type="ECO:0000256" key="1">
    <source>
        <dbReference type="ARBA" id="ARBA00023125"/>
    </source>
</evidence>
<dbReference type="RefSeq" id="WP_386738305.1">
    <property type="nucleotide sequence ID" value="NZ_JBHSMG010000001.1"/>
</dbReference>
<keyword evidence="1 2" id="KW-0238">DNA-binding</keyword>
<dbReference type="Proteomes" id="UP001596039">
    <property type="component" value="Unassembled WGS sequence"/>
</dbReference>
<sequence>MSTPEPQARVTRTGPATRERILDAATQLFYANGLRSVSADRIVAQVGITKVTFYRHFPTKEDLIVAYLERRARWERDAVEAARAAAPGKPAEALRMIVDGIGQESCSPGFRGCPFINAAAEYPDPEHPVRVVVGVHRAWFKGAIEEFLIELGVSDSSRIADQLVMLRDGAMVSGYLGDPATVADALYYAGLAVIEQRSRTEDSRYVWESTFVDPGVSRPRPR</sequence>
<reference evidence="5" key="1">
    <citation type="journal article" date="2019" name="Int. J. Syst. Evol. Microbiol.">
        <title>The Global Catalogue of Microorganisms (GCM) 10K type strain sequencing project: providing services to taxonomists for standard genome sequencing and annotation.</title>
        <authorList>
            <consortium name="The Broad Institute Genomics Platform"/>
            <consortium name="The Broad Institute Genome Sequencing Center for Infectious Disease"/>
            <person name="Wu L."/>
            <person name="Ma J."/>
        </authorList>
    </citation>
    <scope>NUCLEOTIDE SEQUENCE [LARGE SCALE GENOMIC DNA]</scope>
    <source>
        <strain evidence="5">CGMCC 4.6997</strain>
    </source>
</reference>
<keyword evidence="5" id="KW-1185">Reference proteome</keyword>
<name>A0ABW0NND3_9MICO</name>
<dbReference type="PANTHER" id="PTHR30055:SF200">
    <property type="entry name" value="HTH-TYPE TRANSCRIPTIONAL REPRESSOR BDCR"/>
    <property type="match status" value="1"/>
</dbReference>
<dbReference type="InterPro" id="IPR001647">
    <property type="entry name" value="HTH_TetR"/>
</dbReference>
<evidence type="ECO:0000313" key="4">
    <source>
        <dbReference type="EMBL" id="MFC5500708.1"/>
    </source>
</evidence>
<dbReference type="SUPFAM" id="SSF48498">
    <property type="entry name" value="Tetracyclin repressor-like, C-terminal domain"/>
    <property type="match status" value="1"/>
</dbReference>
<organism evidence="4 5">
    <name type="scientific">Lysinimonas soli</name>
    <dbReference type="NCBI Taxonomy" id="1074233"/>
    <lineage>
        <taxon>Bacteria</taxon>
        <taxon>Bacillati</taxon>
        <taxon>Actinomycetota</taxon>
        <taxon>Actinomycetes</taxon>
        <taxon>Micrococcales</taxon>
        <taxon>Microbacteriaceae</taxon>
        <taxon>Lysinimonas</taxon>
    </lineage>
</organism>
<evidence type="ECO:0000313" key="5">
    <source>
        <dbReference type="Proteomes" id="UP001596039"/>
    </source>
</evidence>
<dbReference type="InterPro" id="IPR036271">
    <property type="entry name" value="Tet_transcr_reg_TetR-rel_C_sf"/>
</dbReference>
<accession>A0ABW0NND3</accession>
<dbReference type="PRINTS" id="PR00455">
    <property type="entry name" value="HTHTETR"/>
</dbReference>
<evidence type="ECO:0000256" key="2">
    <source>
        <dbReference type="PROSITE-ProRule" id="PRU00335"/>
    </source>
</evidence>
<dbReference type="InterPro" id="IPR050109">
    <property type="entry name" value="HTH-type_TetR-like_transc_reg"/>
</dbReference>
<dbReference type="Gene3D" id="1.10.357.10">
    <property type="entry name" value="Tetracycline Repressor, domain 2"/>
    <property type="match status" value="1"/>
</dbReference>
<dbReference type="InterPro" id="IPR009057">
    <property type="entry name" value="Homeodomain-like_sf"/>
</dbReference>
<gene>
    <name evidence="4" type="ORF">ACFPJ4_00485</name>
</gene>
<dbReference type="Pfam" id="PF00440">
    <property type="entry name" value="TetR_N"/>
    <property type="match status" value="1"/>
</dbReference>
<protein>
    <submittedName>
        <fullName evidence="4">TetR/AcrR family transcriptional regulator</fullName>
    </submittedName>
</protein>
<dbReference type="SUPFAM" id="SSF46689">
    <property type="entry name" value="Homeodomain-like"/>
    <property type="match status" value="1"/>
</dbReference>
<feature type="DNA-binding region" description="H-T-H motif" evidence="2">
    <location>
        <begin position="38"/>
        <end position="57"/>
    </location>
</feature>
<feature type="domain" description="HTH tetR-type" evidence="3">
    <location>
        <begin position="15"/>
        <end position="75"/>
    </location>
</feature>
<comment type="caution">
    <text evidence="4">The sequence shown here is derived from an EMBL/GenBank/DDBJ whole genome shotgun (WGS) entry which is preliminary data.</text>
</comment>